<keyword evidence="3" id="KW-1185">Reference proteome</keyword>
<dbReference type="RefSeq" id="WP_161766912.1">
    <property type="nucleotide sequence ID" value="NZ_JAAATW010000002.1"/>
</dbReference>
<dbReference type="InterPro" id="IPR058548">
    <property type="entry name" value="MlaB-like_STAS"/>
</dbReference>
<name>A0ABW9Y5R3_9RHOB</name>
<dbReference type="Pfam" id="PF13466">
    <property type="entry name" value="STAS_2"/>
    <property type="match status" value="1"/>
</dbReference>
<reference evidence="3" key="1">
    <citation type="submission" date="2020-01" db="EMBL/GenBank/DDBJ databases">
        <title>Sphingomonas sp. strain CSW-10.</title>
        <authorList>
            <person name="Chen W.-M."/>
        </authorList>
    </citation>
    <scope>NUCLEOTIDE SEQUENCE [LARGE SCALE GENOMIC DNA]</scope>
    <source>
        <strain evidence="3">CCP-1</strain>
    </source>
</reference>
<proteinExistence type="predicted"/>
<gene>
    <name evidence="2" type="ORF">GU920_10185</name>
</gene>
<sequence>MTIAQHDLQGDLRAGDAEGLRTALLGALEAGDLRIGTADLTSADMAVVQVLLSARRTAAAAGRRLEIAVPQDGPLARLLGRLALDGALAG</sequence>
<dbReference type="InterPro" id="IPR036513">
    <property type="entry name" value="STAS_dom_sf"/>
</dbReference>
<evidence type="ECO:0000313" key="3">
    <source>
        <dbReference type="Proteomes" id="UP001517376"/>
    </source>
</evidence>
<organism evidence="2 3">
    <name type="scientific">Paragemmobacter ruber</name>
    <dbReference type="NCBI Taxonomy" id="1985673"/>
    <lineage>
        <taxon>Bacteria</taxon>
        <taxon>Pseudomonadati</taxon>
        <taxon>Pseudomonadota</taxon>
        <taxon>Alphaproteobacteria</taxon>
        <taxon>Rhodobacterales</taxon>
        <taxon>Paracoccaceae</taxon>
        <taxon>Paragemmobacter</taxon>
    </lineage>
</organism>
<dbReference type="Proteomes" id="UP001517376">
    <property type="component" value="Unassembled WGS sequence"/>
</dbReference>
<evidence type="ECO:0000313" key="2">
    <source>
        <dbReference type="EMBL" id="NBE07906.1"/>
    </source>
</evidence>
<dbReference type="InterPro" id="IPR002645">
    <property type="entry name" value="STAS_dom"/>
</dbReference>
<feature type="domain" description="STAS" evidence="1">
    <location>
        <begin position="8"/>
        <end position="90"/>
    </location>
</feature>
<dbReference type="EMBL" id="JAAATW010000002">
    <property type="protein sequence ID" value="NBE07906.1"/>
    <property type="molecule type" value="Genomic_DNA"/>
</dbReference>
<dbReference type="PROSITE" id="PS50801">
    <property type="entry name" value="STAS"/>
    <property type="match status" value="1"/>
</dbReference>
<protein>
    <submittedName>
        <fullName evidence="2">STAS domain-containing protein</fullName>
    </submittedName>
</protein>
<evidence type="ECO:0000259" key="1">
    <source>
        <dbReference type="PROSITE" id="PS50801"/>
    </source>
</evidence>
<dbReference type="SUPFAM" id="SSF52091">
    <property type="entry name" value="SpoIIaa-like"/>
    <property type="match status" value="1"/>
</dbReference>
<dbReference type="Gene3D" id="3.30.750.24">
    <property type="entry name" value="STAS domain"/>
    <property type="match status" value="1"/>
</dbReference>
<comment type="caution">
    <text evidence="2">The sequence shown here is derived from an EMBL/GenBank/DDBJ whole genome shotgun (WGS) entry which is preliminary data.</text>
</comment>
<accession>A0ABW9Y5R3</accession>